<reference evidence="3 4" key="1">
    <citation type="submission" date="2016-11" db="EMBL/GenBank/DDBJ databases">
        <title>The macronuclear genome of Stentor coeruleus: a giant cell with tiny introns.</title>
        <authorList>
            <person name="Slabodnick M."/>
            <person name="Ruby J.G."/>
            <person name="Reiff S.B."/>
            <person name="Swart E.C."/>
            <person name="Gosai S."/>
            <person name="Prabakaran S."/>
            <person name="Witkowska E."/>
            <person name="Larue G.E."/>
            <person name="Fisher S."/>
            <person name="Freeman R.M."/>
            <person name="Gunawardena J."/>
            <person name="Chu W."/>
            <person name="Stover N.A."/>
            <person name="Gregory B.D."/>
            <person name="Nowacki M."/>
            <person name="Derisi J."/>
            <person name="Roy S.W."/>
            <person name="Marshall W.F."/>
            <person name="Sood P."/>
        </authorList>
    </citation>
    <scope>NUCLEOTIDE SEQUENCE [LARGE SCALE GENOMIC DNA]</scope>
    <source>
        <strain evidence="3">WM001</strain>
    </source>
</reference>
<proteinExistence type="predicted"/>
<gene>
    <name evidence="3" type="ORF">SteCoe_36684</name>
</gene>
<dbReference type="Proteomes" id="UP000187209">
    <property type="component" value="Unassembled WGS sequence"/>
</dbReference>
<evidence type="ECO:0000313" key="4">
    <source>
        <dbReference type="Proteomes" id="UP000187209"/>
    </source>
</evidence>
<feature type="coiled-coil region" evidence="1">
    <location>
        <begin position="136"/>
        <end position="163"/>
    </location>
</feature>
<dbReference type="AlphaFoldDB" id="A0A1R2APJ4"/>
<keyword evidence="4" id="KW-1185">Reference proteome</keyword>
<evidence type="ECO:0000256" key="2">
    <source>
        <dbReference type="SAM" id="MobiDB-lite"/>
    </source>
</evidence>
<dbReference type="EMBL" id="MPUH01001713">
    <property type="protein sequence ID" value="OMJ66458.1"/>
    <property type="molecule type" value="Genomic_DNA"/>
</dbReference>
<keyword evidence="1" id="KW-0175">Coiled coil</keyword>
<accession>A0A1R2APJ4</accession>
<comment type="caution">
    <text evidence="3">The sequence shown here is derived from an EMBL/GenBank/DDBJ whole genome shotgun (WGS) entry which is preliminary data.</text>
</comment>
<name>A0A1R2APJ4_9CILI</name>
<feature type="coiled-coil region" evidence="1">
    <location>
        <begin position="85"/>
        <end position="112"/>
    </location>
</feature>
<sequence>MNMFGKLQQMVGVRSQNEKELITELNDMQEKYNALKISHETTLQMLEKAKKSDNTILDAYERLKKQFADLTMLVAVKKNQDFESIKQQQEEVSKQKDILRLKEQELETLKSELDFRSKCLGIFEAGNTIESIVKKNLELLEENQVLKSLLENSNNEKQKLKSNTALGIRAIREKLVHFKNIKNDFGKLNDEWMEFGNRLQKNIEDLATVLKTQEKKEGVSNTTEERKKEKSEVKKSVVPVSLLKRKVGAIKKDDLELEKVLGNAFE</sequence>
<protein>
    <submittedName>
        <fullName evidence="3">Uncharacterized protein</fullName>
    </submittedName>
</protein>
<evidence type="ECO:0000256" key="1">
    <source>
        <dbReference type="SAM" id="Coils"/>
    </source>
</evidence>
<evidence type="ECO:0000313" key="3">
    <source>
        <dbReference type="EMBL" id="OMJ66458.1"/>
    </source>
</evidence>
<organism evidence="3 4">
    <name type="scientific">Stentor coeruleus</name>
    <dbReference type="NCBI Taxonomy" id="5963"/>
    <lineage>
        <taxon>Eukaryota</taxon>
        <taxon>Sar</taxon>
        <taxon>Alveolata</taxon>
        <taxon>Ciliophora</taxon>
        <taxon>Postciliodesmatophora</taxon>
        <taxon>Heterotrichea</taxon>
        <taxon>Heterotrichida</taxon>
        <taxon>Stentoridae</taxon>
        <taxon>Stentor</taxon>
    </lineage>
</organism>
<feature type="region of interest" description="Disordered" evidence="2">
    <location>
        <begin position="215"/>
        <end position="235"/>
    </location>
</feature>